<sequence length="196" mass="20562">MKNITKLVLIFAITLTACNPNVRISEDVEGNGTVVTEKRAIAENFSKVIATAGINVNVTQGTSNQVEVETDDNLLKYVVTKVENGILTLKIEGNVSFMSTITVNVQANSFAGLKASGGATISTKNTLTGSAIDLQTSNGSQITAAIEFDKVNCQASSGSSINVSGKVKQLYTDSSSGSEIDTTKLEATEIVPQPLN</sequence>
<reference evidence="3" key="1">
    <citation type="journal article" date="2019" name="Int. J. Syst. Evol. Microbiol.">
        <title>The Global Catalogue of Microorganisms (GCM) 10K type strain sequencing project: providing services to taxonomists for standard genome sequencing and annotation.</title>
        <authorList>
            <consortium name="The Broad Institute Genomics Platform"/>
            <consortium name="The Broad Institute Genome Sequencing Center for Infectious Disease"/>
            <person name="Wu L."/>
            <person name="Ma J."/>
        </authorList>
    </citation>
    <scope>NUCLEOTIDE SEQUENCE [LARGE SCALE GENOMIC DNA]</scope>
    <source>
        <strain evidence="3">KCTC 52644</strain>
    </source>
</reference>
<dbReference type="Pfam" id="PF10988">
    <property type="entry name" value="DUF2807"/>
    <property type="match status" value="1"/>
</dbReference>
<keyword evidence="3" id="KW-1185">Reference proteome</keyword>
<evidence type="ECO:0000259" key="1">
    <source>
        <dbReference type="Pfam" id="PF10988"/>
    </source>
</evidence>
<feature type="domain" description="Putative auto-transporter adhesin head GIN" evidence="1">
    <location>
        <begin position="44"/>
        <end position="189"/>
    </location>
</feature>
<dbReference type="Proteomes" id="UP001597549">
    <property type="component" value="Unassembled WGS sequence"/>
</dbReference>
<accession>A0ABW5Z9H2</accession>
<evidence type="ECO:0000313" key="2">
    <source>
        <dbReference type="EMBL" id="MFD2909525.1"/>
    </source>
</evidence>
<comment type="caution">
    <text evidence="2">The sequence shown here is derived from an EMBL/GenBank/DDBJ whole genome shotgun (WGS) entry which is preliminary data.</text>
</comment>
<dbReference type="EMBL" id="JBHUOL010000018">
    <property type="protein sequence ID" value="MFD2909525.1"/>
    <property type="molecule type" value="Genomic_DNA"/>
</dbReference>
<dbReference type="InterPro" id="IPR021255">
    <property type="entry name" value="DUF2807"/>
</dbReference>
<organism evidence="2 3">
    <name type="scientific">Flavobacterium ardleyense</name>
    <dbReference type="NCBI Taxonomy" id="2038737"/>
    <lineage>
        <taxon>Bacteria</taxon>
        <taxon>Pseudomonadati</taxon>
        <taxon>Bacteroidota</taxon>
        <taxon>Flavobacteriia</taxon>
        <taxon>Flavobacteriales</taxon>
        <taxon>Flavobacteriaceae</taxon>
        <taxon>Flavobacterium</taxon>
    </lineage>
</organism>
<evidence type="ECO:0000313" key="3">
    <source>
        <dbReference type="Proteomes" id="UP001597549"/>
    </source>
</evidence>
<proteinExistence type="predicted"/>
<protein>
    <submittedName>
        <fullName evidence="2">Head GIN domain-containing protein</fullName>
    </submittedName>
</protein>
<dbReference type="PROSITE" id="PS51257">
    <property type="entry name" value="PROKAR_LIPOPROTEIN"/>
    <property type="match status" value="1"/>
</dbReference>
<dbReference type="Gene3D" id="2.160.20.120">
    <property type="match status" value="1"/>
</dbReference>
<name>A0ABW5Z9H2_9FLAO</name>
<gene>
    <name evidence="2" type="ORF">ACFSX9_12365</name>
</gene>
<dbReference type="RefSeq" id="WP_379808117.1">
    <property type="nucleotide sequence ID" value="NZ_JBHUOL010000018.1"/>
</dbReference>